<keyword evidence="2" id="KW-1185">Reference proteome</keyword>
<name>A0ABM9DR80_9HYPH</name>
<protein>
    <submittedName>
        <fullName evidence="1">Uncharacterized protein</fullName>
    </submittedName>
</protein>
<accession>A0ABM9DR80</accession>
<dbReference type="EMBL" id="CAKXZT010000116">
    <property type="protein sequence ID" value="CAH2399171.1"/>
    <property type="molecule type" value="Genomic_DNA"/>
</dbReference>
<reference evidence="1 2" key="1">
    <citation type="submission" date="2022-03" db="EMBL/GenBank/DDBJ databases">
        <authorList>
            <person name="Brunel B."/>
        </authorList>
    </citation>
    <scope>NUCLEOTIDE SEQUENCE [LARGE SCALE GENOMIC DNA]</scope>
    <source>
        <strain evidence="1">STM5069sample</strain>
    </source>
</reference>
<proteinExistence type="predicted"/>
<sequence length="96" mass="10797">MQASSASAVEVDQSTNPKGCAMFGAWLRWVDSVYEVAHLPLACRVRNGERLYLLSTFAAPGGPDRKGTHWLRANRSYIRTGTFLNRPACRNWQRSL</sequence>
<evidence type="ECO:0000313" key="1">
    <source>
        <dbReference type="EMBL" id="CAH2399171.1"/>
    </source>
</evidence>
<evidence type="ECO:0000313" key="2">
    <source>
        <dbReference type="Proteomes" id="UP001153050"/>
    </source>
</evidence>
<dbReference type="Proteomes" id="UP001153050">
    <property type="component" value="Unassembled WGS sequence"/>
</dbReference>
<comment type="caution">
    <text evidence="1">The sequence shown here is derived from an EMBL/GenBank/DDBJ whole genome shotgun (WGS) entry which is preliminary data.</text>
</comment>
<gene>
    <name evidence="1" type="ORF">MES5069_220028</name>
</gene>
<organism evidence="1 2">
    <name type="scientific">Mesorhizobium escarrei</name>
    <dbReference type="NCBI Taxonomy" id="666018"/>
    <lineage>
        <taxon>Bacteria</taxon>
        <taxon>Pseudomonadati</taxon>
        <taxon>Pseudomonadota</taxon>
        <taxon>Alphaproteobacteria</taxon>
        <taxon>Hyphomicrobiales</taxon>
        <taxon>Phyllobacteriaceae</taxon>
        <taxon>Mesorhizobium</taxon>
    </lineage>
</organism>